<sequence>MKFASLRLIARDINGLVAFYETLTGLKADWLAPVFAEIVTPSATLAIGSVETVALFQAGSAEPGANRTAIIELQVADLEAEFERLKGLTEVVHSPKLLPWGNQTFQLRDPEGNLVSLYMPVTDEAKARFGNR</sequence>
<dbReference type="EMBL" id="VSSQ01000124">
    <property type="protein sequence ID" value="MPL79178.1"/>
    <property type="molecule type" value="Genomic_DNA"/>
</dbReference>
<name>A0A644UJJ0_9ZZZZ</name>
<dbReference type="InterPro" id="IPR004360">
    <property type="entry name" value="Glyas_Fos-R_dOase_dom"/>
</dbReference>
<dbReference type="AlphaFoldDB" id="A0A644UJJ0"/>
<dbReference type="InterPro" id="IPR029068">
    <property type="entry name" value="Glyas_Bleomycin-R_OHBP_Dase"/>
</dbReference>
<comment type="caution">
    <text evidence="2">The sequence shown here is derived from an EMBL/GenBank/DDBJ whole genome shotgun (WGS) entry which is preliminary data.</text>
</comment>
<dbReference type="InterPro" id="IPR037523">
    <property type="entry name" value="VOC_core"/>
</dbReference>
<dbReference type="PROSITE" id="PS51819">
    <property type="entry name" value="VOC"/>
    <property type="match status" value="1"/>
</dbReference>
<evidence type="ECO:0000313" key="2">
    <source>
        <dbReference type="EMBL" id="MPL79178.1"/>
    </source>
</evidence>
<evidence type="ECO:0000259" key="1">
    <source>
        <dbReference type="PROSITE" id="PS51819"/>
    </source>
</evidence>
<proteinExistence type="predicted"/>
<dbReference type="SUPFAM" id="SSF54593">
    <property type="entry name" value="Glyoxalase/Bleomycin resistance protein/Dihydroxybiphenyl dioxygenase"/>
    <property type="match status" value="1"/>
</dbReference>
<reference evidence="2" key="1">
    <citation type="submission" date="2019-08" db="EMBL/GenBank/DDBJ databases">
        <authorList>
            <person name="Kucharzyk K."/>
            <person name="Murdoch R.W."/>
            <person name="Higgins S."/>
            <person name="Loffler F."/>
        </authorList>
    </citation>
    <scope>NUCLEOTIDE SEQUENCE</scope>
</reference>
<protein>
    <recommendedName>
        <fullName evidence="1">VOC domain-containing protein</fullName>
    </recommendedName>
</protein>
<accession>A0A644UJJ0</accession>
<dbReference type="Pfam" id="PF00903">
    <property type="entry name" value="Glyoxalase"/>
    <property type="match status" value="1"/>
</dbReference>
<dbReference type="Gene3D" id="3.10.180.10">
    <property type="entry name" value="2,3-Dihydroxybiphenyl 1,2-Dioxygenase, domain 1"/>
    <property type="match status" value="1"/>
</dbReference>
<feature type="domain" description="VOC" evidence="1">
    <location>
        <begin position="2"/>
        <end position="120"/>
    </location>
</feature>
<organism evidence="2">
    <name type="scientific">bioreactor metagenome</name>
    <dbReference type="NCBI Taxonomy" id="1076179"/>
    <lineage>
        <taxon>unclassified sequences</taxon>
        <taxon>metagenomes</taxon>
        <taxon>ecological metagenomes</taxon>
    </lineage>
</organism>
<gene>
    <name evidence="2" type="ORF">SDC9_25053</name>
</gene>